<organism evidence="13 14">
    <name type="scientific">Austropuccinia psidii MF-1</name>
    <dbReference type="NCBI Taxonomy" id="1389203"/>
    <lineage>
        <taxon>Eukaryota</taxon>
        <taxon>Fungi</taxon>
        <taxon>Dikarya</taxon>
        <taxon>Basidiomycota</taxon>
        <taxon>Pucciniomycotina</taxon>
        <taxon>Pucciniomycetes</taxon>
        <taxon>Pucciniales</taxon>
        <taxon>Sphaerophragmiaceae</taxon>
        <taxon>Austropuccinia</taxon>
    </lineage>
</organism>
<keyword evidence="7" id="KW-0443">Lipid metabolism</keyword>
<evidence type="ECO:0000256" key="4">
    <source>
        <dbReference type="ARBA" id="ARBA00022857"/>
    </source>
</evidence>
<accession>A0A9Q3GKR6</accession>
<keyword evidence="5" id="KW-1133">Transmembrane helix</keyword>
<dbReference type="PANTHER" id="PTHR24322:SF736">
    <property type="entry name" value="RETINOL DEHYDROGENASE 10"/>
    <property type="match status" value="1"/>
</dbReference>
<evidence type="ECO:0000313" key="14">
    <source>
        <dbReference type="Proteomes" id="UP000765509"/>
    </source>
</evidence>
<dbReference type="Pfam" id="PF00106">
    <property type="entry name" value="adh_short"/>
    <property type="match status" value="1"/>
</dbReference>
<dbReference type="FunFam" id="3.40.50.720:FF:000131">
    <property type="entry name" value="Short-chain dehydrogenase/reductase 3"/>
    <property type="match status" value="1"/>
</dbReference>
<dbReference type="GO" id="GO:0052650">
    <property type="term" value="F:all-trans-retinol dehydrogenase (NADP+) activity"/>
    <property type="evidence" value="ECO:0007669"/>
    <property type="project" value="UniProtKB-ARBA"/>
</dbReference>
<evidence type="ECO:0000256" key="2">
    <source>
        <dbReference type="ARBA" id="ARBA00006484"/>
    </source>
</evidence>
<evidence type="ECO:0000256" key="10">
    <source>
        <dbReference type="ARBA" id="ARBA00068717"/>
    </source>
</evidence>
<gene>
    <name evidence="13" type="ORF">O181_009947</name>
</gene>
<evidence type="ECO:0000256" key="3">
    <source>
        <dbReference type="ARBA" id="ARBA00022692"/>
    </source>
</evidence>
<keyword evidence="3" id="KW-0812">Transmembrane</keyword>
<proteinExistence type="inferred from homology"/>
<dbReference type="SUPFAM" id="SSF51735">
    <property type="entry name" value="NAD(P)-binding Rossmann-fold domains"/>
    <property type="match status" value="1"/>
</dbReference>
<dbReference type="InterPro" id="IPR020904">
    <property type="entry name" value="Sc_DH/Rdtase_CS"/>
</dbReference>
<evidence type="ECO:0000256" key="6">
    <source>
        <dbReference type="ARBA" id="ARBA00023002"/>
    </source>
</evidence>
<keyword evidence="14" id="KW-1185">Reference proteome</keyword>
<dbReference type="InterPro" id="IPR036291">
    <property type="entry name" value="NAD(P)-bd_dom_sf"/>
</dbReference>
<comment type="subcellular location">
    <subcellularLocation>
        <location evidence="1">Membrane</location>
        <topology evidence="1">Multi-pass membrane protein</topology>
    </subcellularLocation>
</comment>
<dbReference type="PRINTS" id="PR00081">
    <property type="entry name" value="GDHRDH"/>
</dbReference>
<dbReference type="PANTHER" id="PTHR24322">
    <property type="entry name" value="PKSB"/>
    <property type="match status" value="1"/>
</dbReference>
<reference evidence="13" key="1">
    <citation type="submission" date="2021-03" db="EMBL/GenBank/DDBJ databases">
        <title>Draft genome sequence of rust myrtle Austropuccinia psidii MF-1, a brazilian biotype.</title>
        <authorList>
            <person name="Quecine M.C."/>
            <person name="Pachon D.M.R."/>
            <person name="Bonatelli M.L."/>
            <person name="Correr F.H."/>
            <person name="Franceschini L.M."/>
            <person name="Leite T.F."/>
            <person name="Margarido G.R.A."/>
            <person name="Almeida C.A."/>
            <person name="Ferrarezi J.A."/>
            <person name="Labate C.A."/>
        </authorList>
    </citation>
    <scope>NUCLEOTIDE SEQUENCE</scope>
    <source>
        <strain evidence="13">MF-1</strain>
    </source>
</reference>
<evidence type="ECO:0000256" key="7">
    <source>
        <dbReference type="ARBA" id="ARBA00023098"/>
    </source>
</evidence>
<evidence type="ECO:0000256" key="9">
    <source>
        <dbReference type="ARBA" id="ARBA00059620"/>
    </source>
</evidence>
<evidence type="ECO:0000256" key="1">
    <source>
        <dbReference type="ARBA" id="ARBA00004141"/>
    </source>
</evidence>
<dbReference type="Gene3D" id="3.40.50.720">
    <property type="entry name" value="NAD(P)-binding Rossmann-like Domain"/>
    <property type="match status" value="1"/>
</dbReference>
<keyword evidence="8" id="KW-0472">Membrane</keyword>
<dbReference type="PRINTS" id="PR00080">
    <property type="entry name" value="SDRFAMILY"/>
</dbReference>
<dbReference type="PROSITE" id="PS00061">
    <property type="entry name" value="ADH_SHORT"/>
    <property type="match status" value="1"/>
</dbReference>
<dbReference type="Proteomes" id="UP000765509">
    <property type="component" value="Unassembled WGS sequence"/>
</dbReference>
<dbReference type="CDD" id="cd05339">
    <property type="entry name" value="17beta-HSDXI-like_SDR_c"/>
    <property type="match status" value="1"/>
</dbReference>
<evidence type="ECO:0000256" key="5">
    <source>
        <dbReference type="ARBA" id="ARBA00022989"/>
    </source>
</evidence>
<dbReference type="GO" id="GO:0016020">
    <property type="term" value="C:membrane"/>
    <property type="evidence" value="ECO:0007669"/>
    <property type="project" value="UniProtKB-SubCell"/>
</dbReference>
<dbReference type="EMBL" id="AVOT02002405">
    <property type="protein sequence ID" value="MBW0470232.1"/>
    <property type="molecule type" value="Genomic_DNA"/>
</dbReference>
<keyword evidence="4" id="KW-0521">NADP</keyword>
<dbReference type="InterPro" id="IPR002347">
    <property type="entry name" value="SDR_fam"/>
</dbReference>
<comment type="similarity">
    <text evidence="2 12">Belongs to the short-chain dehydrogenases/reductases (SDR) family.</text>
</comment>
<comment type="caution">
    <text evidence="13">The sequence shown here is derived from an EMBL/GenBank/DDBJ whole genome shotgun (WGS) entry which is preliminary data.</text>
</comment>
<evidence type="ECO:0000256" key="11">
    <source>
        <dbReference type="ARBA" id="ARBA00082544"/>
    </source>
</evidence>
<sequence>MSNFFDEIKNNLSLLNIDIIYKVTERTFLSPFFTFWIPLIAICQNSFKFLKFSLILFIFVSLRSILIWSSKSWTNKRWNRGQIDWSDQIVIITGGSNGLGRILAETLAIKNISVIVLDIQPFSESQDDEQVKFYYCDISNPNQVDQVAERIRQEIGSPTILVNNAGIVNGKLIIDLEPKDIQKTFGVNFFAHFYLLKAFLPEMIKRNSGHVVTISSVLSGIGIPQLSDYGASKAAASHLHYCLRQELKSKYNADGIRTTLVCPGFMQTKMFEKAEFFNKFFFPPISPHDVMKRIIRSIDNEESEEIFIPFFTNFGPLFHVILPSWFQNFLEWSVGSNSAMKDVNRQPK</sequence>
<name>A0A9Q3GKR6_9BASI</name>
<evidence type="ECO:0000256" key="8">
    <source>
        <dbReference type="ARBA" id="ARBA00023136"/>
    </source>
</evidence>
<keyword evidence="6" id="KW-0560">Oxidoreductase</keyword>
<comment type="function">
    <text evidence="9">Catalyzes the reduction of all-trans-retinal to all-trans-retinol in the presence of NADPH.</text>
</comment>
<protein>
    <recommendedName>
        <fullName evidence="10">Short-chain dehydrogenase/reductase 3</fullName>
    </recommendedName>
    <alternativeName>
        <fullName evidence="11">Retinal short-chain dehydrogenase/reductase 1</fullName>
    </alternativeName>
</protein>
<dbReference type="OrthoDB" id="10253736at2759"/>
<evidence type="ECO:0000313" key="13">
    <source>
        <dbReference type="EMBL" id="MBW0470232.1"/>
    </source>
</evidence>
<dbReference type="AlphaFoldDB" id="A0A9Q3GKR6"/>
<evidence type="ECO:0000256" key="12">
    <source>
        <dbReference type="RuleBase" id="RU000363"/>
    </source>
</evidence>